<evidence type="ECO:0000313" key="2">
    <source>
        <dbReference type="Proteomes" id="UP000828941"/>
    </source>
</evidence>
<sequence length="854" mass="95368">MSEAETITEERTEFMVSPIGDSKPTSRPAHFLKPSITSIDGPVSEIPPSSSLPRIFDPKKWPLAVQFNGWRCPPRKWTYWVHSLHSIYESAWKKVGIYDAIMSSKCEIWKNVELVVGVAERWCSVTNTFIFPWGEATLTLEDMMILGGYPVLGASVLSPLESQELKETEMKLLLARMEAGRSKSRKACVTAWLNLFIDSGSDIEHEAFLVAWLSIFVFPNNNLVNKVIFPIAILLARGNPIALATAVLASIYEDLRLLKQAISALPNSIQSLDDDDDDDDDAFLLVLRSPLYLVQIWVWERIEALRPNPRVTDYGDPLLAKWEKVRSLKVNNVRLAIDSAGEGFLWRPYAKLASKRHFPLFYAENEMWVSLDADSLDKKLESFVMCLRVSELVGVDCINQYLPHRVAMQFGMDQDLPGCVPRLDETSEIAWGNYSRPITCKRLYIPARLFEADVTTRYAEWRKQSVLSHKVSVRGKRTPRHVPRASKANRSDDDADIAPAFPSKRSNNVILEDACGSKAKTGHGASPEGFKTLTSIYSVEECSKAKSDNVADVPPGFPPKHSIMSSANSAKSCEPTVLKEVYSLKEGSKSLAMADNNVDVPPGFPSKYNTVSYAKADKNAGFPPKHNTISYGNSVKECKPTILKEVDSVEKGSIAAKADNNADVPPGFPPKQNTRSYGNSVMECEPTILEEVNSVEKVSIARADNNTEVPPGFHPKHNIMSYGNSVKECEPTILKEIRGGGSSYSLLKVTTDKHKHLSNQSSSSSASPTDYDTIKRMDPLMNPVAKVEIETSMEGLHQDMNDAKENKESYPASPTEGKERISRLKRKRYTSEADIEQLEERIRSLEKLYDSLKY</sequence>
<name>A0ACB9PW78_BAUVA</name>
<gene>
    <name evidence="1" type="ORF">L6164_006841</name>
</gene>
<comment type="caution">
    <text evidence="1">The sequence shown here is derived from an EMBL/GenBank/DDBJ whole genome shotgun (WGS) entry which is preliminary data.</text>
</comment>
<dbReference type="Proteomes" id="UP000828941">
    <property type="component" value="Chromosome 3"/>
</dbReference>
<dbReference type="EMBL" id="CM039428">
    <property type="protein sequence ID" value="KAI4352605.1"/>
    <property type="molecule type" value="Genomic_DNA"/>
</dbReference>
<accession>A0ACB9PW78</accession>
<organism evidence="1 2">
    <name type="scientific">Bauhinia variegata</name>
    <name type="common">Purple orchid tree</name>
    <name type="synonym">Phanera variegata</name>
    <dbReference type="NCBI Taxonomy" id="167791"/>
    <lineage>
        <taxon>Eukaryota</taxon>
        <taxon>Viridiplantae</taxon>
        <taxon>Streptophyta</taxon>
        <taxon>Embryophyta</taxon>
        <taxon>Tracheophyta</taxon>
        <taxon>Spermatophyta</taxon>
        <taxon>Magnoliopsida</taxon>
        <taxon>eudicotyledons</taxon>
        <taxon>Gunneridae</taxon>
        <taxon>Pentapetalae</taxon>
        <taxon>rosids</taxon>
        <taxon>fabids</taxon>
        <taxon>Fabales</taxon>
        <taxon>Fabaceae</taxon>
        <taxon>Cercidoideae</taxon>
        <taxon>Cercideae</taxon>
        <taxon>Bauhiniinae</taxon>
        <taxon>Bauhinia</taxon>
    </lineage>
</organism>
<evidence type="ECO:0000313" key="1">
    <source>
        <dbReference type="EMBL" id="KAI4352605.1"/>
    </source>
</evidence>
<protein>
    <submittedName>
        <fullName evidence="1">Uncharacterized protein</fullName>
    </submittedName>
</protein>
<proteinExistence type="predicted"/>
<keyword evidence="2" id="KW-1185">Reference proteome</keyword>
<reference evidence="1 2" key="1">
    <citation type="journal article" date="2022" name="DNA Res.">
        <title>Chromosomal-level genome assembly of the orchid tree Bauhinia variegata (Leguminosae; Cercidoideae) supports the allotetraploid origin hypothesis of Bauhinia.</title>
        <authorList>
            <person name="Zhong Y."/>
            <person name="Chen Y."/>
            <person name="Zheng D."/>
            <person name="Pang J."/>
            <person name="Liu Y."/>
            <person name="Luo S."/>
            <person name="Meng S."/>
            <person name="Qian L."/>
            <person name="Wei D."/>
            <person name="Dai S."/>
            <person name="Zhou R."/>
        </authorList>
    </citation>
    <scope>NUCLEOTIDE SEQUENCE [LARGE SCALE GENOMIC DNA]</scope>
    <source>
        <strain evidence="1">BV-YZ2020</strain>
    </source>
</reference>